<dbReference type="EMBL" id="MFEL01000008">
    <property type="protein sequence ID" value="OGE81442.1"/>
    <property type="molecule type" value="Genomic_DNA"/>
</dbReference>
<feature type="domain" description="Carbohydrate kinase PfkB" evidence="3">
    <location>
        <begin position="28"/>
        <end position="302"/>
    </location>
</feature>
<name>A0A1F5NV84_9BACT</name>
<dbReference type="Gene3D" id="3.40.1190.20">
    <property type="match status" value="1"/>
</dbReference>
<proteinExistence type="predicted"/>
<keyword evidence="1" id="KW-0808">Transferase</keyword>
<dbReference type="AlphaFoldDB" id="A0A1F5NV84"/>
<organism evidence="4 5">
    <name type="scientific">Candidatus Doudnabacteria bacterium RIFCSPHIGHO2_01_FULL_46_24</name>
    <dbReference type="NCBI Taxonomy" id="1817825"/>
    <lineage>
        <taxon>Bacteria</taxon>
        <taxon>Candidatus Doudnaibacteriota</taxon>
    </lineage>
</organism>
<evidence type="ECO:0000256" key="1">
    <source>
        <dbReference type="ARBA" id="ARBA00022679"/>
    </source>
</evidence>
<sequence length="324" mass="36043">MKYDIVSIGDCTIDAFIELHEASVHCAVDHTDCKLELSYADKIPYEKLTMLPAGNSTNNAVGSARLGMKNAFITSVGSDNQGKLIITELKREGVDTGFIHVDKQAQTNFHFVLAFRGERTILIKHNKFNYRLPSRLDAPWVYFSSMAAGTEKFHKEFENFLEKHKGVKLAFNPGTFQIRMGHKLNGIYKHTEILFLNHEEAQLVLKQNTKNVKTLLKGLHKLGAKIAVITDGRDGSYASNGSSKVWYLEEFVGPKVEATGAGDAYGSAFTAAMFYGRSVAEAMAWGTVNGGNVVMHVGPHKGLQTKAQIENYLRKHSKFRAREI</sequence>
<dbReference type="Proteomes" id="UP000178892">
    <property type="component" value="Unassembled WGS sequence"/>
</dbReference>
<dbReference type="STRING" id="1817825.A2720_02785"/>
<dbReference type="Pfam" id="PF00294">
    <property type="entry name" value="PfkB"/>
    <property type="match status" value="1"/>
</dbReference>
<protein>
    <recommendedName>
        <fullName evidence="3">Carbohydrate kinase PfkB domain-containing protein</fullName>
    </recommendedName>
</protein>
<evidence type="ECO:0000256" key="2">
    <source>
        <dbReference type="ARBA" id="ARBA00022777"/>
    </source>
</evidence>
<dbReference type="PANTHER" id="PTHR10584:SF166">
    <property type="entry name" value="RIBOKINASE"/>
    <property type="match status" value="1"/>
</dbReference>
<comment type="caution">
    <text evidence="4">The sequence shown here is derived from an EMBL/GenBank/DDBJ whole genome shotgun (WGS) entry which is preliminary data.</text>
</comment>
<dbReference type="InterPro" id="IPR029056">
    <property type="entry name" value="Ribokinase-like"/>
</dbReference>
<reference evidence="4 5" key="1">
    <citation type="journal article" date="2016" name="Nat. Commun.">
        <title>Thousands of microbial genomes shed light on interconnected biogeochemical processes in an aquifer system.</title>
        <authorList>
            <person name="Anantharaman K."/>
            <person name="Brown C.T."/>
            <person name="Hug L.A."/>
            <person name="Sharon I."/>
            <person name="Castelle C.J."/>
            <person name="Probst A.J."/>
            <person name="Thomas B.C."/>
            <person name="Singh A."/>
            <person name="Wilkins M.J."/>
            <person name="Karaoz U."/>
            <person name="Brodie E.L."/>
            <person name="Williams K.H."/>
            <person name="Hubbard S.S."/>
            <person name="Banfield J.F."/>
        </authorList>
    </citation>
    <scope>NUCLEOTIDE SEQUENCE [LARGE SCALE GENOMIC DNA]</scope>
</reference>
<keyword evidence="2" id="KW-0418">Kinase</keyword>
<evidence type="ECO:0000313" key="5">
    <source>
        <dbReference type="Proteomes" id="UP000178892"/>
    </source>
</evidence>
<evidence type="ECO:0000259" key="3">
    <source>
        <dbReference type="Pfam" id="PF00294"/>
    </source>
</evidence>
<dbReference type="SUPFAM" id="SSF53613">
    <property type="entry name" value="Ribokinase-like"/>
    <property type="match status" value="1"/>
</dbReference>
<dbReference type="GO" id="GO:0016301">
    <property type="term" value="F:kinase activity"/>
    <property type="evidence" value="ECO:0007669"/>
    <property type="project" value="UniProtKB-KW"/>
</dbReference>
<dbReference type="InterPro" id="IPR011611">
    <property type="entry name" value="PfkB_dom"/>
</dbReference>
<dbReference type="PANTHER" id="PTHR10584">
    <property type="entry name" value="SUGAR KINASE"/>
    <property type="match status" value="1"/>
</dbReference>
<evidence type="ECO:0000313" key="4">
    <source>
        <dbReference type="EMBL" id="OGE81442.1"/>
    </source>
</evidence>
<gene>
    <name evidence="4" type="ORF">A2720_02785</name>
</gene>
<accession>A0A1F5NV84</accession>